<accession>A0ACB5T757</accession>
<organism evidence="1 2">
    <name type="scientific">Ambrosiozyma monospora</name>
    <name type="common">Yeast</name>
    <name type="synonym">Endomycopsis monosporus</name>
    <dbReference type="NCBI Taxonomy" id="43982"/>
    <lineage>
        <taxon>Eukaryota</taxon>
        <taxon>Fungi</taxon>
        <taxon>Dikarya</taxon>
        <taxon>Ascomycota</taxon>
        <taxon>Saccharomycotina</taxon>
        <taxon>Pichiomycetes</taxon>
        <taxon>Pichiales</taxon>
        <taxon>Pichiaceae</taxon>
        <taxon>Ambrosiozyma</taxon>
    </lineage>
</organism>
<proteinExistence type="predicted"/>
<protein>
    <submittedName>
        <fullName evidence="1">Unnamed protein product</fullName>
    </submittedName>
</protein>
<dbReference type="Proteomes" id="UP001165064">
    <property type="component" value="Unassembled WGS sequence"/>
</dbReference>
<keyword evidence="2" id="KW-1185">Reference proteome</keyword>
<evidence type="ECO:0000313" key="1">
    <source>
        <dbReference type="EMBL" id="GME82920.1"/>
    </source>
</evidence>
<name>A0ACB5T757_AMBMO</name>
<reference evidence="1" key="1">
    <citation type="submission" date="2023-04" db="EMBL/GenBank/DDBJ databases">
        <title>Ambrosiozyma monospora NBRC 10751.</title>
        <authorList>
            <person name="Ichikawa N."/>
            <person name="Sato H."/>
            <person name="Tonouchi N."/>
        </authorList>
    </citation>
    <scope>NUCLEOTIDE SEQUENCE</scope>
    <source>
        <strain evidence="1">NBRC 10751</strain>
    </source>
</reference>
<gene>
    <name evidence="1" type="ORF">Amon02_000583500</name>
</gene>
<dbReference type="EMBL" id="BSXS01004396">
    <property type="protein sequence ID" value="GME82920.1"/>
    <property type="molecule type" value="Genomic_DNA"/>
</dbReference>
<evidence type="ECO:0000313" key="2">
    <source>
        <dbReference type="Proteomes" id="UP001165064"/>
    </source>
</evidence>
<comment type="caution">
    <text evidence="1">The sequence shown here is derived from an EMBL/GenBank/DDBJ whole genome shotgun (WGS) entry which is preliminary data.</text>
</comment>
<sequence length="547" mass="63407">MTYKVIAEQIGIVRLYLFPEDSKYIDTLNWFRNSYNKMGIEFLTHNRFYKRIIRNLVTVVDYSRKAWNLIDANDLLVYILKNDVLLFNSVVPTENWTIASVSKTQFIQCNQEADFYAFHVSRMKHSKPYMKFQEKPLSSKQNIREDVLLRERLVEVYNNVRSPEVNYDLLKAGDETISEELSNNRIAGFKSQLYLYQLRSVSKMIEKELYPRTVLMPNIVATKNGFFDLQSLNALRRPIEYTTPKGGILAENMGLGKTCICLALICISKFQIVKSDGAKYTAKRNPVSLFDNCIRVIKESSLPWRKYEDVLPENCTSKLRNDPAYVEKKMAVSNNKRRTRGSISEELEILNANAKKIYLSSTTLVVIPNNLFHQWRLEIKKHVEDGYLKVLELPLLKSKMPKSAIEVLDYDVVLISMTVFSKQAEKENSLLKSVYWKRLIIDEGHSMNNKTTRAVQLAKELSVERKWTITGTPTSGLTNLNIEQEENDYTVKEKFDTKDDLAKLGLVVTQFLKIEPWHSDSHLWTHNIINPFRAGQFNSDVQLGDYI</sequence>